<feature type="compositionally biased region" description="Basic and acidic residues" evidence="1">
    <location>
        <begin position="17"/>
        <end position="40"/>
    </location>
</feature>
<evidence type="ECO:0000256" key="1">
    <source>
        <dbReference type="SAM" id="MobiDB-lite"/>
    </source>
</evidence>
<protein>
    <submittedName>
        <fullName evidence="2">Uncharacterized protein</fullName>
    </submittedName>
</protein>
<sequence length="136" mass="14395">MPASSAMVSASGTSSRISEKSISGRDGEGRVRGTPPKREAIVAMSRSRTKAASEATVIAIRKPGQCGFQRFRPRMSPRARAVTATAEGIVSPRCPPISTIFGRNSPGRAISRPRMSLNCEPRIDTAMPAVKPVTTG</sequence>
<feature type="region of interest" description="Disordered" evidence="1">
    <location>
        <begin position="1"/>
        <end position="48"/>
    </location>
</feature>
<reference evidence="2 3" key="1">
    <citation type="submission" date="2016-07" db="EMBL/GenBank/DDBJ databases">
        <title>Draft Genome Sequence of Methylobrevis pamukkalensis PK2.</title>
        <authorList>
            <person name="Vasilenko O.V."/>
            <person name="Doronina N.V."/>
            <person name="Shmareva M.N."/>
            <person name="Tarlachkov S.V."/>
            <person name="Mustakhimov I."/>
            <person name="Trotsenko Y.A."/>
        </authorList>
    </citation>
    <scope>NUCLEOTIDE SEQUENCE [LARGE SCALE GENOMIC DNA]</scope>
    <source>
        <strain evidence="2 3">PK2</strain>
    </source>
</reference>
<proteinExistence type="predicted"/>
<accession>A0A1E3H0L1</accession>
<dbReference type="AlphaFoldDB" id="A0A1E3H0L1"/>
<comment type="caution">
    <text evidence="2">The sequence shown here is derived from an EMBL/GenBank/DDBJ whole genome shotgun (WGS) entry which is preliminary data.</text>
</comment>
<evidence type="ECO:0000313" key="2">
    <source>
        <dbReference type="EMBL" id="ODN69685.1"/>
    </source>
</evidence>
<organism evidence="2 3">
    <name type="scientific">Methylobrevis pamukkalensis</name>
    <dbReference type="NCBI Taxonomy" id="1439726"/>
    <lineage>
        <taxon>Bacteria</taxon>
        <taxon>Pseudomonadati</taxon>
        <taxon>Pseudomonadota</taxon>
        <taxon>Alphaproteobacteria</taxon>
        <taxon>Hyphomicrobiales</taxon>
        <taxon>Pleomorphomonadaceae</taxon>
        <taxon>Methylobrevis</taxon>
    </lineage>
</organism>
<evidence type="ECO:0000313" key="3">
    <source>
        <dbReference type="Proteomes" id="UP000094622"/>
    </source>
</evidence>
<gene>
    <name evidence="2" type="ORF">A6302_03022</name>
</gene>
<dbReference type="Proteomes" id="UP000094622">
    <property type="component" value="Unassembled WGS sequence"/>
</dbReference>
<feature type="compositionally biased region" description="Low complexity" evidence="1">
    <location>
        <begin position="1"/>
        <end position="15"/>
    </location>
</feature>
<keyword evidence="3" id="KW-1185">Reference proteome</keyword>
<name>A0A1E3H0L1_9HYPH</name>
<dbReference type="EMBL" id="MCRJ01000079">
    <property type="protein sequence ID" value="ODN69685.1"/>
    <property type="molecule type" value="Genomic_DNA"/>
</dbReference>